<evidence type="ECO:0000313" key="1">
    <source>
        <dbReference type="EMBL" id="SPW71249.1"/>
    </source>
</evidence>
<dbReference type="Proteomes" id="UP000250991">
    <property type="component" value="Unassembled WGS sequence"/>
</dbReference>
<dbReference type="AlphaFoldDB" id="A0A2X1L514"/>
<dbReference type="EMBL" id="UARW01000006">
    <property type="protein sequence ID" value="SPW71249.1"/>
    <property type="molecule type" value="Genomic_DNA"/>
</dbReference>
<gene>
    <name evidence="1" type="ORF">NCTC8009_00432</name>
</gene>
<proteinExistence type="predicted"/>
<protein>
    <submittedName>
        <fullName evidence="1">Uncharacterized protein</fullName>
    </submittedName>
</protein>
<organism evidence="1 2">
    <name type="scientific">Escherichia coli</name>
    <dbReference type="NCBI Taxonomy" id="562"/>
    <lineage>
        <taxon>Bacteria</taxon>
        <taxon>Pseudomonadati</taxon>
        <taxon>Pseudomonadota</taxon>
        <taxon>Gammaproteobacteria</taxon>
        <taxon>Enterobacterales</taxon>
        <taxon>Enterobacteriaceae</taxon>
        <taxon>Escherichia</taxon>
    </lineage>
</organism>
<accession>A0A2X1L514</accession>
<name>A0A2X1L514_ECOLX</name>
<reference evidence="1 2" key="1">
    <citation type="submission" date="2018-06" db="EMBL/GenBank/DDBJ databases">
        <authorList>
            <consortium name="Pathogen Informatics"/>
            <person name="Doyle S."/>
        </authorList>
    </citation>
    <scope>NUCLEOTIDE SEQUENCE [LARGE SCALE GENOMIC DNA]</scope>
    <source>
        <strain evidence="1 2">NCTC8009</strain>
    </source>
</reference>
<evidence type="ECO:0000313" key="2">
    <source>
        <dbReference type="Proteomes" id="UP000250991"/>
    </source>
</evidence>
<sequence length="77" mass="8598">METPPVTGIAGCTGECAAEAQSQRSVAEDCVPVDTCLLITGFPDTQNFHIQHHLALHFFIAFFNERPDRFQYLWGCP</sequence>